<dbReference type="InterPro" id="IPR008201">
    <property type="entry name" value="HepT-like"/>
</dbReference>
<dbReference type="OrthoDB" id="2375467at2"/>
<evidence type="ECO:0000313" key="5">
    <source>
        <dbReference type="EMBL" id="PRO65531.1"/>
    </source>
</evidence>
<dbReference type="RefSeq" id="WP_105959000.1">
    <property type="nucleotide sequence ID" value="NZ_PVNS01000007.1"/>
</dbReference>
<sequence>MYFVDRQLIEKRLVYIEELAAEIGREEPGEPLAVERACHMVVEACMDVGNQMIDGFIMRDPGSFEDICAILVDEKVLSASQGNSLERLLPWRKKLLQEYTDIIHKEMLSAYDKEIHTLHEFPREIRRYLQNELGPVSAFLPEDDE</sequence>
<dbReference type="InterPro" id="IPR052379">
    <property type="entry name" value="Type_VII_TA_RNase"/>
</dbReference>
<evidence type="ECO:0000256" key="3">
    <source>
        <dbReference type="ARBA" id="ARBA00022801"/>
    </source>
</evidence>
<keyword evidence="3" id="KW-0378">Hydrolase</keyword>
<keyword evidence="2" id="KW-0540">Nuclease</keyword>
<dbReference type="GO" id="GO:0110001">
    <property type="term" value="C:toxin-antitoxin complex"/>
    <property type="evidence" value="ECO:0007669"/>
    <property type="project" value="InterPro"/>
</dbReference>
<dbReference type="EMBL" id="PVNS01000007">
    <property type="protein sequence ID" value="PRO65531.1"/>
    <property type="molecule type" value="Genomic_DNA"/>
</dbReference>
<dbReference type="InterPro" id="IPR037038">
    <property type="entry name" value="HepT-like_sf"/>
</dbReference>
<evidence type="ECO:0000256" key="2">
    <source>
        <dbReference type="ARBA" id="ARBA00022722"/>
    </source>
</evidence>
<accession>A0A2P6MGX4</accession>
<name>A0A2P6MGX4_ALKUR</name>
<keyword evidence="1" id="KW-1277">Toxin-antitoxin system</keyword>
<comment type="caution">
    <text evidence="5">The sequence shown here is derived from an EMBL/GenBank/DDBJ whole genome shotgun (WGS) entry which is preliminary data.</text>
</comment>
<evidence type="ECO:0000313" key="6">
    <source>
        <dbReference type="Proteomes" id="UP000243650"/>
    </source>
</evidence>
<evidence type="ECO:0000256" key="4">
    <source>
        <dbReference type="ARBA" id="ARBA00024207"/>
    </source>
</evidence>
<dbReference type="GO" id="GO:0004540">
    <property type="term" value="F:RNA nuclease activity"/>
    <property type="evidence" value="ECO:0007669"/>
    <property type="project" value="InterPro"/>
</dbReference>
<reference evidence="5 6" key="1">
    <citation type="submission" date="2018-03" db="EMBL/GenBank/DDBJ databases">
        <title>Bacillus urumqiensis sp. nov., a moderately haloalkaliphilic bacterium isolated from a salt lake.</title>
        <authorList>
            <person name="Zhao B."/>
            <person name="Liao Z."/>
        </authorList>
    </citation>
    <scope>NUCLEOTIDE SEQUENCE [LARGE SCALE GENOMIC DNA]</scope>
    <source>
        <strain evidence="5 6">BZ-SZ-XJ18</strain>
    </source>
</reference>
<comment type="similarity">
    <text evidence="4">Belongs to the HepT RNase toxin family.</text>
</comment>
<dbReference type="Pfam" id="PF01934">
    <property type="entry name" value="HepT-like"/>
    <property type="match status" value="1"/>
</dbReference>
<organism evidence="5 6">
    <name type="scientific">Alkalicoccus urumqiensis</name>
    <name type="common">Bacillus urumqiensis</name>
    <dbReference type="NCBI Taxonomy" id="1548213"/>
    <lineage>
        <taxon>Bacteria</taxon>
        <taxon>Bacillati</taxon>
        <taxon>Bacillota</taxon>
        <taxon>Bacilli</taxon>
        <taxon>Bacillales</taxon>
        <taxon>Bacillaceae</taxon>
        <taxon>Alkalicoccus</taxon>
    </lineage>
</organism>
<proteinExistence type="inferred from homology"/>
<dbReference type="Proteomes" id="UP000243650">
    <property type="component" value="Unassembled WGS sequence"/>
</dbReference>
<keyword evidence="6" id="KW-1185">Reference proteome</keyword>
<protein>
    <submittedName>
        <fullName evidence="5">DUF86 domain-containing protein</fullName>
    </submittedName>
</protein>
<dbReference type="PANTHER" id="PTHR33397">
    <property type="entry name" value="UPF0331 PROTEIN YUTE"/>
    <property type="match status" value="1"/>
</dbReference>
<dbReference type="Gene3D" id="1.20.120.580">
    <property type="entry name" value="bsu32300-like"/>
    <property type="match status" value="1"/>
</dbReference>
<gene>
    <name evidence="5" type="ORF">C6I21_08360</name>
</gene>
<dbReference type="PANTHER" id="PTHR33397:SF5">
    <property type="entry name" value="RNASE YUTE-RELATED"/>
    <property type="match status" value="1"/>
</dbReference>
<evidence type="ECO:0000256" key="1">
    <source>
        <dbReference type="ARBA" id="ARBA00022649"/>
    </source>
</evidence>
<dbReference type="AlphaFoldDB" id="A0A2P6MGX4"/>
<dbReference type="GO" id="GO:0016787">
    <property type="term" value="F:hydrolase activity"/>
    <property type="evidence" value="ECO:0007669"/>
    <property type="project" value="UniProtKB-KW"/>
</dbReference>